<name>D7E9B3_METEZ</name>
<dbReference type="InterPro" id="IPR012341">
    <property type="entry name" value="6hp_glycosidase-like_sf"/>
</dbReference>
<organism evidence="3 4">
    <name type="scientific">Methanohalobium evestigatum (strain ATCC BAA-1072 / DSM 3721 / NBRC 107634 / OCM 161 / Z-7303)</name>
    <dbReference type="NCBI Taxonomy" id="644295"/>
    <lineage>
        <taxon>Archaea</taxon>
        <taxon>Methanobacteriati</taxon>
        <taxon>Methanobacteriota</taxon>
        <taxon>Stenosarchaea group</taxon>
        <taxon>Methanomicrobia</taxon>
        <taxon>Methanosarcinales</taxon>
        <taxon>Methanosarcinaceae</taxon>
        <taxon>Methanohalobium</taxon>
    </lineage>
</organism>
<dbReference type="PANTHER" id="PTHR10569:SF2">
    <property type="entry name" value="GLYCOGEN DEBRANCHING ENZYME"/>
    <property type="match status" value="1"/>
</dbReference>
<dbReference type="GO" id="GO:0004135">
    <property type="term" value="F:amylo-alpha-1,6-glucosidase activity"/>
    <property type="evidence" value="ECO:0007669"/>
    <property type="project" value="InterPro"/>
</dbReference>
<dbReference type="InterPro" id="IPR006451">
    <property type="entry name" value="Glycogen_debranch_arc"/>
</dbReference>
<dbReference type="OrthoDB" id="8543at2157"/>
<dbReference type="EMBL" id="CP002069">
    <property type="protein sequence ID" value="ADI74185.1"/>
    <property type="molecule type" value="Genomic_DNA"/>
</dbReference>
<keyword evidence="4" id="KW-1185">Reference proteome</keyword>
<dbReference type="Pfam" id="PF06202">
    <property type="entry name" value="GDE_C"/>
    <property type="match status" value="1"/>
</dbReference>
<dbReference type="HOGENOM" id="CLU_026835_0_0_2"/>
<feature type="domain" description="Glycogen debranching enzyme C-terminal" evidence="1">
    <location>
        <begin position="279"/>
        <end position="645"/>
    </location>
</feature>
<dbReference type="InterPro" id="IPR008928">
    <property type="entry name" value="6-hairpin_glycosidase_sf"/>
</dbReference>
<reference evidence="3 4" key="1">
    <citation type="submission" date="2010-06" db="EMBL/GenBank/DDBJ databases">
        <title>Complete sequence chromosome of Methanohalobium evestigatum Z-7303.</title>
        <authorList>
            <consortium name="US DOE Joint Genome Institute"/>
            <person name="Lucas S."/>
            <person name="Copeland A."/>
            <person name="Lapidus A."/>
            <person name="Cheng J.-F."/>
            <person name="Bruce D."/>
            <person name="Goodwin L."/>
            <person name="Pitluck S."/>
            <person name="Saunders E."/>
            <person name="Detter J.C."/>
            <person name="Han C."/>
            <person name="Tapia R."/>
            <person name="Land M."/>
            <person name="Hauser L."/>
            <person name="Kyrpides N."/>
            <person name="Mikhailova N."/>
            <person name="Sieprawska-Lupa M."/>
            <person name="Whitman W.B."/>
            <person name="Anderson I."/>
            <person name="Woyke T."/>
        </authorList>
    </citation>
    <scope>NUCLEOTIDE SEQUENCE [LARGE SCALE GENOMIC DNA]</scope>
    <source>
        <strain evidence="4">ATCC BAA-1072 / DSM 3721 / NBRC 107634 / OCM 161 / Z-7303</strain>
    </source>
</reference>
<dbReference type="Proteomes" id="UP000000391">
    <property type="component" value="Chromosome"/>
</dbReference>
<evidence type="ECO:0000313" key="4">
    <source>
        <dbReference type="Proteomes" id="UP000000391"/>
    </source>
</evidence>
<accession>D7E9B3</accession>
<dbReference type="AlphaFoldDB" id="D7E9B3"/>
<dbReference type="GO" id="GO:0005980">
    <property type="term" value="P:glycogen catabolic process"/>
    <property type="evidence" value="ECO:0007669"/>
    <property type="project" value="InterPro"/>
</dbReference>
<dbReference type="PANTHER" id="PTHR10569">
    <property type="entry name" value="GLYCOGEN DEBRANCHING ENZYME"/>
    <property type="match status" value="1"/>
</dbReference>
<protein>
    <submittedName>
        <fullName evidence="3">Glycogen debranching enzyme</fullName>
    </submittedName>
</protein>
<dbReference type="RefSeq" id="WP_013194751.1">
    <property type="nucleotide sequence ID" value="NC_014253.1"/>
</dbReference>
<evidence type="ECO:0000313" key="3">
    <source>
        <dbReference type="EMBL" id="ADI74185.1"/>
    </source>
</evidence>
<proteinExistence type="predicted"/>
<evidence type="ECO:0000259" key="2">
    <source>
        <dbReference type="Pfam" id="PF12439"/>
    </source>
</evidence>
<dbReference type="InterPro" id="IPR010401">
    <property type="entry name" value="AGL/Gdb1"/>
</dbReference>
<sequence>MYKFNSADFSDYCSGIQKEWLVTNGLGGYASSTIIGANTRTYHGLLVSALNPPVDRTLMLSSVDEEIYVNGSLYRLATHKYPMTVHPEGYKYLNEVSFKPFPAFVYQVENTEIIKQIFMQYGENTTIISYQVNCSDNNTVFRLIPLVNLRNFHYTTRSNDIKFEQSPVKYGTKIVGKNQFFHLHSNIKYTPEDVWYYNLEYDMERYRGLEYQEDNYNPGFFELNLGKGENNIFIAASTNGEISNQSWNDIKDIYENEIKRANSHGYIFEKDFPNQLSKTADSFIVNRKSTNSESIVAGYHWFSDWGRDAMISLPGLTLVTGRFNEASRILKGFAANCQDGLIPNRFADTDNDNPDYNTVDASLWFIHAAGKYFEYTSDLGTIRDVWNTIREIIHHYIRGTYFNIQMDKDSLIKYDSQLTWMDAKVDGIEVTPRRGKTCEINALWYNALKTASLLAENLGLLHEEYDKTADRVKSSFVDTFWNDNNGCLFDCISIGDDGEIYKDPSIRPNQIFAVSLPYTMLSHDKEKMIVDKVKDKLLTSKGLRTLSPEDEKYRGIYSGGPYERDFAYHNGTVWPWLMGPFIDAYLKVNNDSVENREYARSLLLGFENHFKEAGIGTISEVFDGDYPHNPGGCVSQAWSVAEILRAYVENFEQIF</sequence>
<dbReference type="STRING" id="644295.Metev_1326"/>
<feature type="domain" description="Glycogen debranching enzyme bacterial and archaeal type N-terminal" evidence="2">
    <location>
        <begin position="18"/>
        <end position="230"/>
    </location>
</feature>
<dbReference type="GO" id="GO:0004134">
    <property type="term" value="F:4-alpha-glucanotransferase activity"/>
    <property type="evidence" value="ECO:0007669"/>
    <property type="project" value="InterPro"/>
</dbReference>
<dbReference type="NCBIfam" id="TIGR01561">
    <property type="entry name" value="gde_arch"/>
    <property type="match status" value="1"/>
</dbReference>
<dbReference type="Pfam" id="PF12439">
    <property type="entry name" value="GDE_N"/>
    <property type="match status" value="1"/>
</dbReference>
<dbReference type="InterPro" id="IPR032790">
    <property type="entry name" value="GDE_C"/>
</dbReference>
<dbReference type="GeneID" id="9346959"/>
<dbReference type="InterPro" id="IPR024742">
    <property type="entry name" value="Glycogen_debranch_N"/>
</dbReference>
<gene>
    <name evidence="3" type="ordered locus">Metev_1326</name>
</gene>
<dbReference type="SUPFAM" id="SSF48208">
    <property type="entry name" value="Six-hairpin glycosidases"/>
    <property type="match status" value="1"/>
</dbReference>
<dbReference type="FunFam" id="1.50.10.10:FF:000073">
    <property type="entry name" value="Glycogen debranching enzyme, hypothetical (TreX-like)"/>
    <property type="match status" value="1"/>
</dbReference>
<dbReference type="Gene3D" id="1.50.10.10">
    <property type="match status" value="1"/>
</dbReference>
<dbReference type="KEGG" id="mev:Metev_1326"/>
<evidence type="ECO:0000259" key="1">
    <source>
        <dbReference type="Pfam" id="PF06202"/>
    </source>
</evidence>